<dbReference type="Proteomes" id="UP000320231">
    <property type="component" value="Chromosome"/>
</dbReference>
<dbReference type="KEGG" id="hsr:HSBAA_51800"/>
<feature type="compositionally biased region" description="Basic and acidic residues" evidence="1">
    <location>
        <begin position="1"/>
        <end position="13"/>
    </location>
</feature>
<proteinExistence type="predicted"/>
<dbReference type="InterPro" id="IPR027417">
    <property type="entry name" value="P-loop_NTPase"/>
</dbReference>
<dbReference type="Gene3D" id="3.40.50.300">
    <property type="entry name" value="P-loop containing nucleotide triphosphate hydrolases"/>
    <property type="match status" value="1"/>
</dbReference>
<sequence>MLHLKTTDLRVPEADPANKLPALDPSQPLVKLKQATIQYGDTVIVDKLDWTIEPGQHWQLSGPNGVVRPASCP</sequence>
<protein>
    <recommendedName>
        <fullName evidence="4">ABC transporter domain-containing protein</fullName>
    </recommendedName>
</protein>
<dbReference type="SUPFAM" id="SSF52540">
    <property type="entry name" value="P-loop containing nucleoside triphosphate hydrolases"/>
    <property type="match status" value="1"/>
</dbReference>
<dbReference type="CDD" id="cd00267">
    <property type="entry name" value="ABC_ATPase"/>
    <property type="match status" value="1"/>
</dbReference>
<reference evidence="2 3" key="1">
    <citation type="journal article" date="2019" name="Microbiol. Resour. Announc.">
        <title>Complete Genome Sequence of Halomonas sulfidaeris Strain Esulfide1 Isolated from a Metal Sulfide Rock at a Depth of 2,200 Meters, Obtained Using Nanopore Sequencing.</title>
        <authorList>
            <person name="Saito M."/>
            <person name="Nishigata A."/>
            <person name="Galipon J."/>
            <person name="Arakawa K."/>
        </authorList>
    </citation>
    <scope>NUCLEOTIDE SEQUENCE [LARGE SCALE GENOMIC DNA]</scope>
    <source>
        <strain evidence="2 3">ATCC BAA-803</strain>
    </source>
</reference>
<feature type="region of interest" description="Disordered" evidence="1">
    <location>
        <begin position="1"/>
        <end position="22"/>
    </location>
</feature>
<evidence type="ECO:0000256" key="1">
    <source>
        <dbReference type="SAM" id="MobiDB-lite"/>
    </source>
</evidence>
<dbReference type="EMBL" id="AP019514">
    <property type="protein sequence ID" value="BBI63874.1"/>
    <property type="molecule type" value="Genomic_DNA"/>
</dbReference>
<evidence type="ECO:0000313" key="2">
    <source>
        <dbReference type="EMBL" id="BBI63874.1"/>
    </source>
</evidence>
<name>A0A455ULR0_9GAMM</name>
<organism evidence="2 3">
    <name type="scientific">Vreelandella sulfidaeris</name>
    <dbReference type="NCBI Taxonomy" id="115553"/>
    <lineage>
        <taxon>Bacteria</taxon>
        <taxon>Pseudomonadati</taxon>
        <taxon>Pseudomonadota</taxon>
        <taxon>Gammaproteobacteria</taxon>
        <taxon>Oceanospirillales</taxon>
        <taxon>Halomonadaceae</taxon>
        <taxon>Vreelandella</taxon>
    </lineage>
</organism>
<gene>
    <name evidence="2" type="ORF">HSBAA_51800</name>
</gene>
<dbReference type="AlphaFoldDB" id="A0A455ULR0"/>
<accession>A0A455ULR0</accession>
<evidence type="ECO:0000313" key="3">
    <source>
        <dbReference type="Proteomes" id="UP000320231"/>
    </source>
</evidence>
<evidence type="ECO:0008006" key="4">
    <source>
        <dbReference type="Google" id="ProtNLM"/>
    </source>
</evidence>